<sequence length="104" mass="11544">MIKSPVFRSFGRNLKKDECVVKSFGGNLAPLMGYVNIRIACGDIEIVSKIRAAISGICSNILGLDFIKTLKLDLNSIDRCNSIEIGSHESQKEALFKMFTQLFD</sequence>
<name>A0A0C2MFM8_THEKT</name>
<dbReference type="EMBL" id="JWZT01005579">
    <property type="protein sequence ID" value="KII60516.1"/>
    <property type="molecule type" value="Genomic_DNA"/>
</dbReference>
<keyword evidence="2" id="KW-1185">Reference proteome</keyword>
<evidence type="ECO:0000313" key="1">
    <source>
        <dbReference type="EMBL" id="KII60516.1"/>
    </source>
</evidence>
<gene>
    <name evidence="1" type="ORF">RF11_05590</name>
</gene>
<comment type="caution">
    <text evidence="1">The sequence shown here is derived from an EMBL/GenBank/DDBJ whole genome shotgun (WGS) entry which is preliminary data.</text>
</comment>
<reference evidence="1 2" key="1">
    <citation type="journal article" date="2014" name="Genome Biol. Evol.">
        <title>The genome of the myxosporean Thelohanellus kitauei shows adaptations to nutrient acquisition within its fish host.</title>
        <authorList>
            <person name="Yang Y."/>
            <person name="Xiong J."/>
            <person name="Zhou Z."/>
            <person name="Huo F."/>
            <person name="Miao W."/>
            <person name="Ran C."/>
            <person name="Liu Y."/>
            <person name="Zhang J."/>
            <person name="Feng J."/>
            <person name="Wang M."/>
            <person name="Wang M."/>
            <person name="Wang L."/>
            <person name="Yao B."/>
        </authorList>
    </citation>
    <scope>NUCLEOTIDE SEQUENCE [LARGE SCALE GENOMIC DNA]</scope>
    <source>
        <strain evidence="1">Wuqing</strain>
    </source>
</reference>
<proteinExistence type="predicted"/>
<evidence type="ECO:0000313" key="2">
    <source>
        <dbReference type="Proteomes" id="UP000031668"/>
    </source>
</evidence>
<dbReference type="Proteomes" id="UP000031668">
    <property type="component" value="Unassembled WGS sequence"/>
</dbReference>
<organism evidence="1 2">
    <name type="scientific">Thelohanellus kitauei</name>
    <name type="common">Myxosporean</name>
    <dbReference type="NCBI Taxonomy" id="669202"/>
    <lineage>
        <taxon>Eukaryota</taxon>
        <taxon>Metazoa</taxon>
        <taxon>Cnidaria</taxon>
        <taxon>Myxozoa</taxon>
        <taxon>Myxosporea</taxon>
        <taxon>Bivalvulida</taxon>
        <taxon>Platysporina</taxon>
        <taxon>Myxobolidae</taxon>
        <taxon>Thelohanellus</taxon>
    </lineage>
</organism>
<protein>
    <submittedName>
        <fullName evidence="1">Uncharacterized protein</fullName>
    </submittedName>
</protein>
<dbReference type="AlphaFoldDB" id="A0A0C2MFM8"/>
<accession>A0A0C2MFM8</accession>